<dbReference type="EMBL" id="BJUV01000001">
    <property type="protein sequence ID" value="GEK81797.1"/>
    <property type="molecule type" value="Genomic_DNA"/>
</dbReference>
<keyword evidence="5" id="KW-0560">Oxidoreductase</keyword>
<evidence type="ECO:0000313" key="11">
    <source>
        <dbReference type="Proteomes" id="UP000522688"/>
    </source>
</evidence>
<evidence type="ECO:0000256" key="6">
    <source>
        <dbReference type="SAM" id="MobiDB-lite"/>
    </source>
</evidence>
<evidence type="ECO:0000256" key="4">
    <source>
        <dbReference type="ARBA" id="ARBA00022857"/>
    </source>
</evidence>
<dbReference type="EMBL" id="JACGWW010000001">
    <property type="protein sequence ID" value="MBA8812486.1"/>
    <property type="molecule type" value="Genomic_DNA"/>
</dbReference>
<evidence type="ECO:0000313" key="10">
    <source>
        <dbReference type="Proteomes" id="UP000321154"/>
    </source>
</evidence>
<reference evidence="9 11" key="2">
    <citation type="submission" date="2020-07" db="EMBL/GenBank/DDBJ databases">
        <title>Sequencing the genomes of 1000 actinobacteria strains.</title>
        <authorList>
            <person name="Klenk H.-P."/>
        </authorList>
    </citation>
    <scope>NUCLEOTIDE SEQUENCE [LARGE SCALE GENOMIC DNA]</scope>
    <source>
        <strain evidence="9 11">DSM 10309</strain>
    </source>
</reference>
<dbReference type="CDD" id="cd02932">
    <property type="entry name" value="OYE_YqiM_FMN"/>
    <property type="match status" value="1"/>
</dbReference>
<evidence type="ECO:0000256" key="3">
    <source>
        <dbReference type="ARBA" id="ARBA00022643"/>
    </source>
</evidence>
<comment type="caution">
    <text evidence="9">The sequence shown here is derived from an EMBL/GenBank/DDBJ whole genome shotgun (WGS) entry which is preliminary data.</text>
</comment>
<keyword evidence="2" id="KW-0285">Flavoprotein</keyword>
<dbReference type="RefSeq" id="WP_146851869.1">
    <property type="nucleotide sequence ID" value="NZ_BAAAHR010000002.1"/>
</dbReference>
<evidence type="ECO:0000259" key="7">
    <source>
        <dbReference type="Pfam" id="PF00724"/>
    </source>
</evidence>
<dbReference type="AlphaFoldDB" id="A0A7W3PI27"/>
<sequence length="381" mass="40908">MNPLVTQTAAAPTTPETTPGTTVGLFDPITLRGQEFRNRLWVAPMCQYSAELEDGVPTDWHLVHLGSLARGGAGAVIAEATSVTPEGRISPQDLGLWNDAQLEAFRPITAFIRSQGSVPGVQLAHAGRKASTFRPWSDEQGTVPADRGGWATVAPSALAFEGYDEPVALTTAEVADLVEAFRVAARRSVDAGFELIELHAAHGYLLHQFLSPLSNRRDDQYGGPLENRARFLLEVVAAVRAEVGDGFPLLVRFSATDWADGGWNEDDTATVAAWSRDAGADLFDISTGGLVAGVSIPVGLGYQVRFAEHVRTRGEVETGAVGLIVGAQQADDVVASGQADVVLMAREFLRDPHFPLRAAAELGVELDYWPSPYLRAPFRVR</sequence>
<dbReference type="Pfam" id="PF00724">
    <property type="entry name" value="Oxidored_FMN"/>
    <property type="match status" value="1"/>
</dbReference>
<evidence type="ECO:0000256" key="1">
    <source>
        <dbReference type="ARBA" id="ARBA00001917"/>
    </source>
</evidence>
<dbReference type="SUPFAM" id="SSF51395">
    <property type="entry name" value="FMN-linked oxidoreductases"/>
    <property type="match status" value="1"/>
</dbReference>
<protein>
    <submittedName>
        <fullName evidence="9">2,4-dienoyl-CoA reductase-like NADH-dependent reductase (Old Yellow Enzyme family)</fullName>
    </submittedName>
    <submittedName>
        <fullName evidence="8">Oxidoreductase</fullName>
    </submittedName>
</protein>
<reference evidence="8 10" key="1">
    <citation type="submission" date="2019-07" db="EMBL/GenBank/DDBJ databases">
        <title>Whole genome shotgun sequence of Frigoribacterium faeni NBRC 103066.</title>
        <authorList>
            <person name="Hosoyama A."/>
            <person name="Uohara A."/>
            <person name="Ohji S."/>
            <person name="Ichikawa N."/>
        </authorList>
    </citation>
    <scope>NUCLEOTIDE SEQUENCE [LARGE SCALE GENOMIC DNA]</scope>
    <source>
        <strain evidence="8 10">NBRC 103066</strain>
    </source>
</reference>
<keyword evidence="4" id="KW-0521">NADP</keyword>
<feature type="region of interest" description="Disordered" evidence="6">
    <location>
        <begin position="1"/>
        <end position="20"/>
    </location>
</feature>
<dbReference type="InterPro" id="IPR001155">
    <property type="entry name" value="OxRdtase_FMN_N"/>
</dbReference>
<keyword evidence="10" id="KW-1185">Reference proteome</keyword>
<dbReference type="OrthoDB" id="3169239at2"/>
<dbReference type="GO" id="GO:0010181">
    <property type="term" value="F:FMN binding"/>
    <property type="evidence" value="ECO:0007669"/>
    <property type="project" value="InterPro"/>
</dbReference>
<organism evidence="9 11">
    <name type="scientific">Frigoribacterium faeni</name>
    <dbReference type="NCBI Taxonomy" id="145483"/>
    <lineage>
        <taxon>Bacteria</taxon>
        <taxon>Bacillati</taxon>
        <taxon>Actinomycetota</taxon>
        <taxon>Actinomycetes</taxon>
        <taxon>Micrococcales</taxon>
        <taxon>Microbacteriaceae</taxon>
        <taxon>Frigoribacterium</taxon>
    </lineage>
</organism>
<comment type="cofactor">
    <cofactor evidence="1">
        <name>FMN</name>
        <dbReference type="ChEBI" id="CHEBI:58210"/>
    </cofactor>
</comment>
<dbReference type="PANTHER" id="PTHR43303">
    <property type="entry name" value="NADPH DEHYDROGENASE C23G7.10C-RELATED"/>
    <property type="match status" value="1"/>
</dbReference>
<dbReference type="Proteomes" id="UP000522688">
    <property type="component" value="Unassembled WGS sequence"/>
</dbReference>
<proteinExistence type="predicted"/>
<name>A0A7W3PI27_9MICO</name>
<dbReference type="Proteomes" id="UP000321154">
    <property type="component" value="Unassembled WGS sequence"/>
</dbReference>
<dbReference type="GO" id="GO:0003959">
    <property type="term" value="F:NADPH dehydrogenase activity"/>
    <property type="evidence" value="ECO:0007669"/>
    <property type="project" value="InterPro"/>
</dbReference>
<dbReference type="InterPro" id="IPR044152">
    <property type="entry name" value="YqjM-like"/>
</dbReference>
<evidence type="ECO:0000313" key="8">
    <source>
        <dbReference type="EMBL" id="GEK81797.1"/>
    </source>
</evidence>
<keyword evidence="3" id="KW-0288">FMN</keyword>
<dbReference type="GO" id="GO:0050661">
    <property type="term" value="F:NADP binding"/>
    <property type="evidence" value="ECO:0007669"/>
    <property type="project" value="InterPro"/>
</dbReference>
<dbReference type="Gene3D" id="3.20.20.70">
    <property type="entry name" value="Aldolase class I"/>
    <property type="match status" value="1"/>
</dbReference>
<accession>A0A7W3PI27</accession>
<feature type="domain" description="NADH:flavin oxidoreductase/NADH oxidase N-terminal" evidence="7">
    <location>
        <begin position="25"/>
        <end position="362"/>
    </location>
</feature>
<evidence type="ECO:0000256" key="2">
    <source>
        <dbReference type="ARBA" id="ARBA00022630"/>
    </source>
</evidence>
<evidence type="ECO:0000313" key="9">
    <source>
        <dbReference type="EMBL" id="MBA8812486.1"/>
    </source>
</evidence>
<gene>
    <name evidence="9" type="ORF">FB463_000710</name>
    <name evidence="8" type="ORF">FFA01_01060</name>
</gene>
<evidence type="ECO:0000256" key="5">
    <source>
        <dbReference type="ARBA" id="ARBA00023002"/>
    </source>
</evidence>
<dbReference type="PANTHER" id="PTHR43303:SF4">
    <property type="entry name" value="NADPH DEHYDROGENASE C23G7.10C-RELATED"/>
    <property type="match status" value="1"/>
</dbReference>
<dbReference type="InterPro" id="IPR013785">
    <property type="entry name" value="Aldolase_TIM"/>
</dbReference>